<feature type="transmembrane region" description="Helical" evidence="1">
    <location>
        <begin position="490"/>
        <end position="511"/>
    </location>
</feature>
<dbReference type="EMBL" id="BAAANY010000007">
    <property type="protein sequence ID" value="GAA1668574.1"/>
    <property type="molecule type" value="Genomic_DNA"/>
</dbReference>
<dbReference type="RefSeq" id="WP_344308748.1">
    <property type="nucleotide sequence ID" value="NZ_BAAANY010000007.1"/>
</dbReference>
<proteinExistence type="predicted"/>
<reference evidence="2 3" key="1">
    <citation type="journal article" date="2019" name="Int. J. Syst. Evol. Microbiol.">
        <title>The Global Catalogue of Microorganisms (GCM) 10K type strain sequencing project: providing services to taxonomists for standard genome sequencing and annotation.</title>
        <authorList>
            <consortium name="The Broad Institute Genomics Platform"/>
            <consortium name="The Broad Institute Genome Sequencing Center for Infectious Disease"/>
            <person name="Wu L."/>
            <person name="Ma J."/>
        </authorList>
    </citation>
    <scope>NUCLEOTIDE SEQUENCE [LARGE SCALE GENOMIC DNA]</scope>
    <source>
        <strain evidence="2 3">JCM 14718</strain>
    </source>
</reference>
<dbReference type="Proteomes" id="UP001500618">
    <property type="component" value="Unassembled WGS sequence"/>
</dbReference>
<keyword evidence="1" id="KW-0472">Membrane</keyword>
<evidence type="ECO:0000313" key="3">
    <source>
        <dbReference type="Proteomes" id="UP001500618"/>
    </source>
</evidence>
<feature type="transmembrane region" description="Helical" evidence="1">
    <location>
        <begin position="21"/>
        <end position="48"/>
    </location>
</feature>
<evidence type="ECO:0000256" key="1">
    <source>
        <dbReference type="SAM" id="Phobius"/>
    </source>
</evidence>
<feature type="transmembrane region" description="Helical" evidence="1">
    <location>
        <begin position="233"/>
        <end position="254"/>
    </location>
</feature>
<organism evidence="2 3">
    <name type="scientific">Fodinicola feengrottensis</name>
    <dbReference type="NCBI Taxonomy" id="435914"/>
    <lineage>
        <taxon>Bacteria</taxon>
        <taxon>Bacillati</taxon>
        <taxon>Actinomycetota</taxon>
        <taxon>Actinomycetes</taxon>
        <taxon>Mycobacteriales</taxon>
        <taxon>Fodinicola</taxon>
    </lineage>
</organism>
<accession>A0ABN2GBL3</accession>
<feature type="transmembrane region" description="Helical" evidence="1">
    <location>
        <begin position="413"/>
        <end position="438"/>
    </location>
</feature>
<feature type="transmembrane region" description="Helical" evidence="1">
    <location>
        <begin position="60"/>
        <end position="80"/>
    </location>
</feature>
<keyword evidence="1" id="KW-1133">Transmembrane helix</keyword>
<feature type="transmembrane region" description="Helical" evidence="1">
    <location>
        <begin position="379"/>
        <end position="401"/>
    </location>
</feature>
<gene>
    <name evidence="2" type="ORF">GCM10009765_17470</name>
</gene>
<sequence length="535" mass="54649">MVALFVRLKLSLLRNRFRQGPAAIGQLIGSSITVAFLAAMIVLVLFAARFAGSPAVATDVLSILQIFQLLGWAVSPLLAFGVDETLDPRRFALLPLTHGTLVRGLFAAALIGVFPIGNAIVLAGGAVAVANPWWTLVLSVPAAAIQLLMCVGLSRAMAATMAGLLRSRRGRDLAVVLGILVVLLPQGLNILVSGAAGGRVDPVNLLTGAANSLRWLPPGALAHVASDAGAGRWGLVALDLLVGLVAVVLLALWWRSALARSLVRPDASTTVRSNRRGALSGLAERLVPGPVGLIAGRDLRLAGRDPIRRMSWATSVVIGIVVPLVPLFSGHSSIGGPYSGWMIALLVGFQATNQFGFDGSGLWQHLVIFGGRAHARAEVLGHAVAVLLPGIPLVLAASVAYPLILGQPGQIPAAIGLLGAIFGGAIAGACVSSVWAPYGMPQSRSSAFASSAPGQGGRAFLTLLISLSIAVVTALPAGILLALGLTVLPALLWAVLVVGVLCGIGAIALGVRVAGDAYAVRGPAILAIVASGDRS</sequence>
<protein>
    <submittedName>
        <fullName evidence="2">Transporter</fullName>
    </submittedName>
</protein>
<feature type="transmembrane region" description="Helical" evidence="1">
    <location>
        <begin position="310"/>
        <end position="328"/>
    </location>
</feature>
<feature type="transmembrane region" description="Helical" evidence="1">
    <location>
        <begin position="340"/>
        <end position="358"/>
    </location>
</feature>
<feature type="transmembrane region" description="Helical" evidence="1">
    <location>
        <begin position="133"/>
        <end position="153"/>
    </location>
</feature>
<keyword evidence="1" id="KW-0812">Transmembrane</keyword>
<feature type="transmembrane region" description="Helical" evidence="1">
    <location>
        <begin position="101"/>
        <end position="127"/>
    </location>
</feature>
<comment type="caution">
    <text evidence="2">The sequence shown here is derived from an EMBL/GenBank/DDBJ whole genome shotgun (WGS) entry which is preliminary data.</text>
</comment>
<evidence type="ECO:0000313" key="2">
    <source>
        <dbReference type="EMBL" id="GAA1668574.1"/>
    </source>
</evidence>
<keyword evidence="3" id="KW-1185">Reference proteome</keyword>
<feature type="transmembrane region" description="Helical" evidence="1">
    <location>
        <begin position="459"/>
        <end position="484"/>
    </location>
</feature>
<feature type="transmembrane region" description="Helical" evidence="1">
    <location>
        <begin position="173"/>
        <end position="196"/>
    </location>
</feature>
<name>A0ABN2GBL3_9ACTN</name>